<dbReference type="GO" id="GO:0008233">
    <property type="term" value="F:peptidase activity"/>
    <property type="evidence" value="ECO:0007669"/>
    <property type="project" value="InterPro"/>
</dbReference>
<feature type="transmembrane region" description="Helical" evidence="1">
    <location>
        <begin position="6"/>
        <end position="24"/>
    </location>
</feature>
<dbReference type="InterPro" id="IPR026898">
    <property type="entry name" value="PrsW"/>
</dbReference>
<gene>
    <name evidence="2" type="ORF">SAMN05661096_03813</name>
</gene>
<feature type="transmembrane region" description="Helical" evidence="1">
    <location>
        <begin position="129"/>
        <end position="149"/>
    </location>
</feature>
<evidence type="ECO:0000313" key="3">
    <source>
        <dbReference type="Proteomes" id="UP000193804"/>
    </source>
</evidence>
<feature type="transmembrane region" description="Helical" evidence="1">
    <location>
        <begin position="291"/>
        <end position="313"/>
    </location>
</feature>
<dbReference type="Proteomes" id="UP000193804">
    <property type="component" value="Unassembled WGS sequence"/>
</dbReference>
<dbReference type="STRING" id="1028.SAMN05661096_03813"/>
<evidence type="ECO:0000313" key="2">
    <source>
        <dbReference type="EMBL" id="SMG51748.1"/>
    </source>
</evidence>
<feature type="transmembrane region" description="Helical" evidence="1">
    <location>
        <begin position="237"/>
        <end position="256"/>
    </location>
</feature>
<sequence>MVAVITYVFWIFFFLASFVGMKYSRSRNKKLFFQNGAYKAFVVSTLIMIVGVLLYFILPATAVDLSSFKLHSDEISIALSKASGFSRYWLKSLSIFTELNILGLISAILVTGIWWFYLRNLDFYNREKLEFSILGFVLGAFITFFTFPLSDFVTSTFSIEYSTNTFYNLFVYSFLGIGLVEELIKLIPVLIILKFTKEIDEPIDLIYYASISALGFAFIENLLYFRDISGSLVIGRALTSSVGHMIDSSIVVYGIILYKFRKEGFSIIPYYFLLGAFAHALYDYFLFEDLIFFFFASFAFFIQAWAIMINNAINNSKYFDYSVHYRHDLVRFRLALLLSLLMITSFVLNAFLVGREEALFAFMGSLLWCSLLIVFYVSYASSFDLFKGFWRPIKISFRSPSNQSLPGTRGLSTLTAIFTENTIIPQNHVGKKIKLHCPRFNKYLQDIFHIGEGKIKERIKLVSDRGVDPDWFVVKLDTPLSVTDDYNNSAILIKVQSKYLSLVHDKHIRCFLKLIPTEVNPLQEERSSEYISYGAIMINGHDYQYKGQN</sequence>
<feature type="transmembrane region" description="Helical" evidence="1">
    <location>
        <begin position="334"/>
        <end position="352"/>
    </location>
</feature>
<dbReference type="OrthoDB" id="948309at2"/>
<feature type="transmembrane region" description="Helical" evidence="1">
    <location>
        <begin position="268"/>
        <end position="285"/>
    </location>
</feature>
<accession>A0A1X7LD14</accession>
<organism evidence="2 3">
    <name type="scientific">Marivirga sericea</name>
    <dbReference type="NCBI Taxonomy" id="1028"/>
    <lineage>
        <taxon>Bacteria</taxon>
        <taxon>Pseudomonadati</taxon>
        <taxon>Bacteroidota</taxon>
        <taxon>Cytophagia</taxon>
        <taxon>Cytophagales</taxon>
        <taxon>Marivirgaceae</taxon>
        <taxon>Marivirga</taxon>
    </lineage>
</organism>
<keyword evidence="3" id="KW-1185">Reference proteome</keyword>
<dbReference type="PANTHER" id="PTHR36844:SF1">
    <property type="entry name" value="PROTEASE PRSW"/>
    <property type="match status" value="1"/>
</dbReference>
<protein>
    <submittedName>
        <fullName evidence="2">Membrane proteinase PrsW, cleaves anti-sigma factor RsiW, M82 family</fullName>
    </submittedName>
</protein>
<proteinExistence type="predicted"/>
<keyword evidence="1" id="KW-1133">Transmembrane helix</keyword>
<feature type="transmembrane region" description="Helical" evidence="1">
    <location>
        <begin position="205"/>
        <end position="225"/>
    </location>
</feature>
<dbReference type="EMBL" id="FXAW01000010">
    <property type="protein sequence ID" value="SMG51748.1"/>
    <property type="molecule type" value="Genomic_DNA"/>
</dbReference>
<dbReference type="RefSeq" id="WP_085518937.1">
    <property type="nucleotide sequence ID" value="NZ_FXAW01000010.1"/>
</dbReference>
<feature type="transmembrane region" description="Helical" evidence="1">
    <location>
        <begin position="169"/>
        <end position="193"/>
    </location>
</feature>
<feature type="transmembrane region" description="Helical" evidence="1">
    <location>
        <begin position="95"/>
        <end position="117"/>
    </location>
</feature>
<keyword evidence="1" id="KW-0472">Membrane</keyword>
<dbReference type="PANTHER" id="PTHR36844">
    <property type="entry name" value="PROTEASE PRSW"/>
    <property type="match status" value="1"/>
</dbReference>
<reference evidence="3" key="1">
    <citation type="submission" date="2017-04" db="EMBL/GenBank/DDBJ databases">
        <authorList>
            <person name="Varghese N."/>
            <person name="Submissions S."/>
        </authorList>
    </citation>
    <scope>NUCLEOTIDE SEQUENCE [LARGE SCALE GENOMIC DNA]</scope>
    <source>
        <strain evidence="3">DSM 4125</strain>
    </source>
</reference>
<dbReference type="Pfam" id="PF13367">
    <property type="entry name" value="PrsW-protease"/>
    <property type="match status" value="1"/>
</dbReference>
<keyword evidence="1" id="KW-0812">Transmembrane</keyword>
<dbReference type="AlphaFoldDB" id="A0A1X7LD14"/>
<feature type="transmembrane region" description="Helical" evidence="1">
    <location>
        <begin position="36"/>
        <end position="58"/>
    </location>
</feature>
<feature type="transmembrane region" description="Helical" evidence="1">
    <location>
        <begin position="358"/>
        <end position="379"/>
    </location>
</feature>
<evidence type="ECO:0000256" key="1">
    <source>
        <dbReference type="SAM" id="Phobius"/>
    </source>
</evidence>
<name>A0A1X7LD14_9BACT</name>